<evidence type="ECO:0000313" key="9">
    <source>
        <dbReference type="EMBL" id="KAA5802404.1"/>
    </source>
</evidence>
<dbReference type="EC" id="2.7.7.9" evidence="2 7"/>
<dbReference type="NCBIfam" id="TIGR01099">
    <property type="entry name" value="galU"/>
    <property type="match status" value="1"/>
</dbReference>
<reference evidence="9 10" key="1">
    <citation type="submission" date="2019-09" db="EMBL/GenBank/DDBJ databases">
        <authorList>
            <person name="Kevbrin V."/>
            <person name="Grouzdev D.S."/>
        </authorList>
    </citation>
    <scope>NUCLEOTIDE SEQUENCE [LARGE SCALE GENOMIC DNA]</scope>
    <source>
        <strain evidence="9 10">G-192</strain>
    </source>
</reference>
<dbReference type="InterPro" id="IPR005771">
    <property type="entry name" value="GalU_uridylyltTrfase_bac/arc"/>
</dbReference>
<evidence type="ECO:0000313" key="10">
    <source>
        <dbReference type="Proteomes" id="UP000325122"/>
    </source>
</evidence>
<protein>
    <recommendedName>
        <fullName evidence="3 7">UTP--glucose-1-phosphate uridylyltransferase</fullName>
        <ecNumber evidence="2 7">2.7.7.9</ecNumber>
    </recommendedName>
    <alternativeName>
        <fullName evidence="7">UDP-glucose pyrophosphorylase</fullName>
    </alternativeName>
</protein>
<evidence type="ECO:0000256" key="1">
    <source>
        <dbReference type="ARBA" id="ARBA00006890"/>
    </source>
</evidence>
<sequence length="296" mass="31741">MGFKPVRKAVLPVAGLGTRVLPATKVIPKEMLPVFDRPALHYVIDEAREAGIEHFIFVTGRNKGAIEDYFDTAYELEATLEAKGKTALLDELRADLPAAGACSFVRQQAPLGLGHAVWCARELVGDEPFAVMLPDMIMRSRPSCLADMVSAYTEAGGGNLISVQDVPRSQVSNYGIIDPGARKGRLVEMRGMVEKPAVQDAPSTLMISGRYILQPEIFGLLSRQTPGAGGEIQLTDAMQALMASSAFHALPFEGEIFDTGSKTGYLQAAAAMALADPEHGEQAREILRALLDQSGG</sequence>
<dbReference type="PANTHER" id="PTHR43197">
    <property type="entry name" value="UTP--GLUCOSE-1-PHOSPHATE URIDYLYLTRANSFERASE"/>
    <property type="match status" value="1"/>
</dbReference>
<organism evidence="9 10">
    <name type="scientific">Alkalicaulis satelles</name>
    <dbReference type="NCBI Taxonomy" id="2609175"/>
    <lineage>
        <taxon>Bacteria</taxon>
        <taxon>Pseudomonadati</taxon>
        <taxon>Pseudomonadota</taxon>
        <taxon>Alphaproteobacteria</taxon>
        <taxon>Maricaulales</taxon>
        <taxon>Maricaulaceae</taxon>
        <taxon>Alkalicaulis</taxon>
    </lineage>
</organism>
<dbReference type="InterPro" id="IPR029044">
    <property type="entry name" value="Nucleotide-diphossugar_trans"/>
</dbReference>
<gene>
    <name evidence="9" type="primary">galU</name>
    <name evidence="9" type="ORF">F1654_11320</name>
</gene>
<keyword evidence="5 7" id="KW-0548">Nucleotidyltransferase</keyword>
<dbReference type="CDD" id="cd02541">
    <property type="entry name" value="UGPase_prokaryotic"/>
    <property type="match status" value="1"/>
</dbReference>
<proteinExistence type="inferred from homology"/>
<evidence type="ECO:0000256" key="3">
    <source>
        <dbReference type="ARBA" id="ARBA00019048"/>
    </source>
</evidence>
<dbReference type="AlphaFoldDB" id="A0A5M6ZEV3"/>
<accession>A0A5M6ZEV3</accession>
<evidence type="ECO:0000256" key="6">
    <source>
        <dbReference type="ARBA" id="ARBA00048128"/>
    </source>
</evidence>
<comment type="similarity">
    <text evidence="1 7">Belongs to the UDPGP type 2 family.</text>
</comment>
<keyword evidence="10" id="KW-1185">Reference proteome</keyword>
<keyword evidence="4 7" id="KW-0808">Transferase</keyword>
<comment type="catalytic activity">
    <reaction evidence="6 7">
        <text>alpha-D-glucose 1-phosphate + UTP + H(+) = UDP-alpha-D-glucose + diphosphate</text>
        <dbReference type="Rhea" id="RHEA:19889"/>
        <dbReference type="ChEBI" id="CHEBI:15378"/>
        <dbReference type="ChEBI" id="CHEBI:33019"/>
        <dbReference type="ChEBI" id="CHEBI:46398"/>
        <dbReference type="ChEBI" id="CHEBI:58601"/>
        <dbReference type="ChEBI" id="CHEBI:58885"/>
        <dbReference type="EC" id="2.7.7.9"/>
    </reaction>
</comment>
<dbReference type="EMBL" id="VWOJ01000003">
    <property type="protein sequence ID" value="KAA5802404.1"/>
    <property type="molecule type" value="Genomic_DNA"/>
</dbReference>
<dbReference type="SUPFAM" id="SSF53448">
    <property type="entry name" value="Nucleotide-diphospho-sugar transferases"/>
    <property type="match status" value="1"/>
</dbReference>
<evidence type="ECO:0000256" key="2">
    <source>
        <dbReference type="ARBA" id="ARBA00012415"/>
    </source>
</evidence>
<dbReference type="GO" id="GO:0006011">
    <property type="term" value="P:UDP-alpha-D-glucose metabolic process"/>
    <property type="evidence" value="ECO:0007669"/>
    <property type="project" value="InterPro"/>
</dbReference>
<dbReference type="Pfam" id="PF00483">
    <property type="entry name" value="NTP_transferase"/>
    <property type="match status" value="1"/>
</dbReference>
<dbReference type="Proteomes" id="UP000325122">
    <property type="component" value="Unassembled WGS sequence"/>
</dbReference>
<comment type="caution">
    <text evidence="9">The sequence shown here is derived from an EMBL/GenBank/DDBJ whole genome shotgun (WGS) entry which is preliminary data.</text>
</comment>
<dbReference type="PANTHER" id="PTHR43197:SF1">
    <property type="entry name" value="UTP--GLUCOSE-1-PHOSPHATE URIDYLYLTRANSFERASE"/>
    <property type="match status" value="1"/>
</dbReference>
<evidence type="ECO:0000256" key="4">
    <source>
        <dbReference type="ARBA" id="ARBA00022679"/>
    </source>
</evidence>
<evidence type="ECO:0000256" key="5">
    <source>
        <dbReference type="ARBA" id="ARBA00022695"/>
    </source>
</evidence>
<feature type="domain" description="Nucleotidyl transferase" evidence="8">
    <location>
        <begin position="9"/>
        <end position="272"/>
    </location>
</feature>
<evidence type="ECO:0000259" key="8">
    <source>
        <dbReference type="Pfam" id="PF00483"/>
    </source>
</evidence>
<dbReference type="Gene3D" id="3.90.550.10">
    <property type="entry name" value="Spore Coat Polysaccharide Biosynthesis Protein SpsA, Chain A"/>
    <property type="match status" value="1"/>
</dbReference>
<dbReference type="InterPro" id="IPR005835">
    <property type="entry name" value="NTP_transferase_dom"/>
</dbReference>
<dbReference type="RefSeq" id="WP_150023654.1">
    <property type="nucleotide sequence ID" value="NZ_VWOJ01000003.1"/>
</dbReference>
<name>A0A5M6ZEV3_9PROT</name>
<evidence type="ECO:0000256" key="7">
    <source>
        <dbReference type="RuleBase" id="RU361259"/>
    </source>
</evidence>
<dbReference type="GO" id="GO:0003983">
    <property type="term" value="F:UTP:glucose-1-phosphate uridylyltransferase activity"/>
    <property type="evidence" value="ECO:0007669"/>
    <property type="project" value="UniProtKB-EC"/>
</dbReference>